<proteinExistence type="predicted"/>
<reference evidence="3" key="2">
    <citation type="submission" date="2024-05" db="EMBL/GenBank/DDBJ databases">
        <authorList>
            <person name="Wolfe A."/>
        </authorList>
    </citation>
    <scope>NUCLEOTIDE SEQUENCE</scope>
    <source>
        <strain evidence="3">UMB1064</strain>
    </source>
</reference>
<dbReference type="InterPro" id="IPR002711">
    <property type="entry name" value="HNH"/>
</dbReference>
<dbReference type="SMART" id="SM00507">
    <property type="entry name" value="HNHc"/>
    <property type="match status" value="1"/>
</dbReference>
<protein>
    <submittedName>
        <fullName evidence="3">HNH endonuclease signature motif containing protein</fullName>
    </submittedName>
</protein>
<feature type="domain" description="HNH nuclease" evidence="2">
    <location>
        <begin position="286"/>
        <end position="338"/>
    </location>
</feature>
<dbReference type="EMBL" id="JASOOY020000019">
    <property type="protein sequence ID" value="MEO3717000.1"/>
    <property type="molecule type" value="Genomic_DNA"/>
</dbReference>
<dbReference type="CDD" id="cd00085">
    <property type="entry name" value="HNHc"/>
    <property type="match status" value="1"/>
</dbReference>
<dbReference type="InterPro" id="IPR003615">
    <property type="entry name" value="HNH_nuc"/>
</dbReference>
<evidence type="ECO:0000313" key="3">
    <source>
        <dbReference type="EMBL" id="MEO3717000.1"/>
    </source>
</evidence>
<accession>A0AAW9SPG1</accession>
<feature type="region of interest" description="Disordered" evidence="1">
    <location>
        <begin position="355"/>
        <end position="377"/>
    </location>
</feature>
<comment type="caution">
    <text evidence="3">The sequence shown here is derived from an EMBL/GenBank/DDBJ whole genome shotgun (WGS) entry which is preliminary data.</text>
</comment>
<dbReference type="Pfam" id="PF01844">
    <property type="entry name" value="HNH"/>
    <property type="match status" value="1"/>
</dbReference>
<keyword evidence="3" id="KW-0255">Endonuclease</keyword>
<name>A0AAW9SPG1_CORAY</name>
<keyword evidence="3" id="KW-0540">Nuclease</keyword>
<dbReference type="Proteomes" id="UP001223646">
    <property type="component" value="Unassembled WGS sequence"/>
</dbReference>
<evidence type="ECO:0000313" key="4">
    <source>
        <dbReference type="Proteomes" id="UP001223646"/>
    </source>
</evidence>
<dbReference type="RefSeq" id="WP_246821934.1">
    <property type="nucleotide sequence ID" value="NZ_JAFJMG010000062.1"/>
</dbReference>
<reference evidence="3" key="1">
    <citation type="submission" date="2023-05" db="EMBL/GenBank/DDBJ databases">
        <authorList>
            <person name="Du J."/>
        </authorList>
    </citation>
    <scope>NUCLEOTIDE SEQUENCE</scope>
    <source>
        <strain evidence="3">UMB1064</strain>
    </source>
</reference>
<dbReference type="AlphaFoldDB" id="A0AAW9SPG1"/>
<evidence type="ECO:0000256" key="1">
    <source>
        <dbReference type="SAM" id="MobiDB-lite"/>
    </source>
</evidence>
<dbReference type="GO" id="GO:0004519">
    <property type="term" value="F:endonuclease activity"/>
    <property type="evidence" value="ECO:0007669"/>
    <property type="project" value="UniProtKB-KW"/>
</dbReference>
<keyword evidence="3" id="KW-0378">Hydrolase</keyword>
<dbReference type="GO" id="GO:0008270">
    <property type="term" value="F:zinc ion binding"/>
    <property type="evidence" value="ECO:0007669"/>
    <property type="project" value="InterPro"/>
</dbReference>
<evidence type="ECO:0000259" key="2">
    <source>
        <dbReference type="SMART" id="SM00507"/>
    </source>
</evidence>
<organism evidence="3 4">
    <name type="scientific">Corynebacterium amycolatum</name>
    <dbReference type="NCBI Taxonomy" id="43765"/>
    <lineage>
        <taxon>Bacteria</taxon>
        <taxon>Bacillati</taxon>
        <taxon>Actinomycetota</taxon>
        <taxon>Actinomycetes</taxon>
        <taxon>Mycobacteriales</taxon>
        <taxon>Corynebacteriaceae</taxon>
        <taxon>Corynebacterium</taxon>
    </lineage>
</organism>
<dbReference type="Gene3D" id="1.10.30.50">
    <property type="match status" value="1"/>
</dbReference>
<gene>
    <name evidence="3" type="ORF">QP460_005285</name>
</gene>
<sequence length="405" mass="44805">MTVLGTLAALASRGMDTLAELHAARPDGHDATSHLAATLGLDPARLRLLLRVAAHYLQPADTEENTKAREDATALARRLGLSLDTCVLIDKRSRQANNAELHDNLRLTFVAAAERLGFEELDLYMRETLTELNTEDEPPQHLRARFSRKVDIRGMKHFHISGPSDMLDNLLSPLTIRAAEIRKSHPEFSHDRCVGQALAERLEHADAAMPVDKLDEMRYQPAIIITAQDIIDYSPRFAATTNGSALAPDVFLNALLADTGWAVLYDEHSAITDLFPIGNPRLATEEQRIAMLIDNPICAWPGCERPAYSGQAHHLVAHKNGGTTTLDNLTMVCREHNGLNDDDRQGRNGYLERIPTSGHIRWRPPDKTRPPLFSNSFVTSMSGRSYAGYRAGTTKQLGPEPPPPD</sequence>
<dbReference type="GO" id="GO:0003676">
    <property type="term" value="F:nucleic acid binding"/>
    <property type="evidence" value="ECO:0007669"/>
    <property type="project" value="InterPro"/>
</dbReference>